<dbReference type="PANTHER" id="PTHR47784:SF4">
    <property type="entry name" value="ZN(II)2CYS6 TRANSCRIPTION FACTOR (EUROFUNG)"/>
    <property type="match status" value="1"/>
</dbReference>
<name>E5A7F1_LEPMJ</name>
<evidence type="ECO:0008006" key="4">
    <source>
        <dbReference type="Google" id="ProtNLM"/>
    </source>
</evidence>
<evidence type="ECO:0000256" key="1">
    <source>
        <dbReference type="SAM" id="MobiDB-lite"/>
    </source>
</evidence>
<dbReference type="HOGENOM" id="CLU_024934_0_0_1"/>
<keyword evidence="3" id="KW-1185">Reference proteome</keyword>
<dbReference type="OMA" id="ITELMCQ"/>
<evidence type="ECO:0000313" key="2">
    <source>
        <dbReference type="EMBL" id="CBX99546.1"/>
    </source>
</evidence>
<dbReference type="InParanoid" id="E5A7F1"/>
<dbReference type="VEuPathDB" id="FungiDB:LEMA_P087850.1"/>
<dbReference type="GO" id="GO:0001228">
    <property type="term" value="F:DNA-binding transcription activator activity, RNA polymerase II-specific"/>
    <property type="evidence" value="ECO:0007669"/>
    <property type="project" value="TreeGrafter"/>
</dbReference>
<dbReference type="PANTHER" id="PTHR47784">
    <property type="entry name" value="STEROL UPTAKE CONTROL PROTEIN 2"/>
    <property type="match status" value="1"/>
</dbReference>
<dbReference type="InterPro" id="IPR053157">
    <property type="entry name" value="Sterol_Uptake_Regulator"/>
</dbReference>
<dbReference type="Pfam" id="PF11951">
    <property type="entry name" value="Fungal_trans_2"/>
    <property type="match status" value="1"/>
</dbReference>
<dbReference type="OrthoDB" id="5386330at2759"/>
<dbReference type="AlphaFoldDB" id="E5A7F1"/>
<reference evidence="3" key="1">
    <citation type="journal article" date="2011" name="Nat. Commun.">
        <title>Effector diversification within compartments of the Leptosphaeria maculans genome affected by Repeat-Induced Point mutations.</title>
        <authorList>
            <person name="Rouxel T."/>
            <person name="Grandaubert J."/>
            <person name="Hane J.K."/>
            <person name="Hoede C."/>
            <person name="van de Wouw A.P."/>
            <person name="Couloux A."/>
            <person name="Dominguez V."/>
            <person name="Anthouard V."/>
            <person name="Bally P."/>
            <person name="Bourras S."/>
            <person name="Cozijnsen A.J."/>
            <person name="Ciuffetti L.M."/>
            <person name="Degrave A."/>
            <person name="Dilmaghani A."/>
            <person name="Duret L."/>
            <person name="Fudal I."/>
            <person name="Goodwin S.B."/>
            <person name="Gout L."/>
            <person name="Glaser N."/>
            <person name="Linglin J."/>
            <person name="Kema G.H.J."/>
            <person name="Lapalu N."/>
            <person name="Lawrence C.B."/>
            <person name="May K."/>
            <person name="Meyer M."/>
            <person name="Ollivier B."/>
            <person name="Poulain J."/>
            <person name="Schoch C.L."/>
            <person name="Simon A."/>
            <person name="Spatafora J.W."/>
            <person name="Stachowiak A."/>
            <person name="Turgeon B.G."/>
            <person name="Tyler B.M."/>
            <person name="Vincent D."/>
            <person name="Weissenbach J."/>
            <person name="Amselem J."/>
            <person name="Quesneville H."/>
            <person name="Oliver R.P."/>
            <person name="Wincker P."/>
            <person name="Balesdent M.-H."/>
            <person name="Howlett B.J."/>
        </authorList>
    </citation>
    <scope>NUCLEOTIDE SEQUENCE [LARGE SCALE GENOMIC DNA]</scope>
    <source>
        <strain evidence="3">JN3 / isolate v23.1.3 / race Av1-4-5-6-7-8</strain>
    </source>
</reference>
<feature type="compositionally biased region" description="Polar residues" evidence="1">
    <location>
        <begin position="22"/>
        <end position="33"/>
    </location>
</feature>
<dbReference type="EMBL" id="FP929136">
    <property type="protein sequence ID" value="CBX99546.1"/>
    <property type="molecule type" value="Genomic_DNA"/>
</dbReference>
<proteinExistence type="predicted"/>
<dbReference type="InterPro" id="IPR021858">
    <property type="entry name" value="Fun_TF"/>
</dbReference>
<protein>
    <recommendedName>
        <fullName evidence="4">C6 transcription factor</fullName>
    </recommendedName>
</protein>
<feature type="compositionally biased region" description="Low complexity" evidence="1">
    <location>
        <begin position="1"/>
        <end position="21"/>
    </location>
</feature>
<feature type="region of interest" description="Disordered" evidence="1">
    <location>
        <begin position="1"/>
        <end position="33"/>
    </location>
</feature>
<evidence type="ECO:0000313" key="3">
    <source>
        <dbReference type="Proteomes" id="UP000002668"/>
    </source>
</evidence>
<gene>
    <name evidence="2" type="ORF">LEMA_P087850.1</name>
</gene>
<sequence length="354" mass="39427">MAVTTPTLAPTPPTTNKSTNPQRPGSSTDSSGDFNVELNVVQLRLMHHYTTITASTLANSRDSEQVFVTTLVELAFNHAYLLHATLAITALHLSHLQDPGSPQKRDYRILAEKHHEAGLNAFQAMVKDIDRSNFKAVLLFTNVLFPYSCVTSITARDNIDHAFESVLANLVLTRRTRPMVTSFYEEMKESELGRIIPADVRDVNWPEAETPPTTELTQLRKFATLIHHVYPADITDAYGHAIHFLDLTFDVASRSPAPPSDALLKIWIHFVSDRYMHLLTDRQPGSLIIFAHFAVLVHRCRHYWFLSGLGRQILALAEALVPAEWTAWLDWPRAQVFGPGEAVVTAGLGSGAST</sequence>
<accession>E5A7F1</accession>
<dbReference type="eggNOG" id="ENOG502QRM1">
    <property type="taxonomic scope" value="Eukaryota"/>
</dbReference>
<dbReference type="Proteomes" id="UP000002668">
    <property type="component" value="Genome"/>
</dbReference>
<organism evidence="2 3">
    <name type="scientific">Leptosphaeria maculans (strain JN3 / isolate v23.1.3 / race Av1-4-5-6-7-8)</name>
    <name type="common">Blackleg fungus</name>
    <name type="synonym">Phoma lingam</name>
    <dbReference type="NCBI Taxonomy" id="985895"/>
    <lineage>
        <taxon>Eukaryota</taxon>
        <taxon>Fungi</taxon>
        <taxon>Dikarya</taxon>
        <taxon>Ascomycota</taxon>
        <taxon>Pezizomycotina</taxon>
        <taxon>Dothideomycetes</taxon>
        <taxon>Pleosporomycetidae</taxon>
        <taxon>Pleosporales</taxon>
        <taxon>Pleosporineae</taxon>
        <taxon>Leptosphaeriaceae</taxon>
        <taxon>Plenodomus</taxon>
        <taxon>Plenodomus lingam/Leptosphaeria maculans species complex</taxon>
    </lineage>
</organism>